<comment type="similarity">
    <text evidence="2">Belongs to the MAP7 family.</text>
</comment>
<comment type="caution">
    <text evidence="7">The sequence shown here is derived from an EMBL/GenBank/DDBJ whole genome shotgun (WGS) entry which is preliminary data.</text>
</comment>
<feature type="compositionally biased region" description="Low complexity" evidence="6">
    <location>
        <begin position="180"/>
        <end position="199"/>
    </location>
</feature>
<feature type="region of interest" description="Disordered" evidence="6">
    <location>
        <begin position="156"/>
        <end position="248"/>
    </location>
</feature>
<sequence length="248" mass="27197">KTSSQSPCLQCRLRKRFRFLRTNDSVSSYKMPTPGTFTSVELFVHKERYEAAIHRSTKKTWAEIRQQRCSRVGTVSPNSSQKESRCSVSTVNLPKHVDSVINKRLSKSSATLWNSPSRSKATSGTACACLNLSIIQPLLTPTSSPVAPAITVSAAASTPQTPSVPVAASTAPAPSQPELVTSAPSVRAVSPSPSPSAKPMAGTNDPEEAARILAEKRRQAREQREREDQERREQEEKERSVSLWRVDL</sequence>
<dbReference type="Pfam" id="PF05672">
    <property type="entry name" value="MAP7"/>
    <property type="match status" value="1"/>
</dbReference>
<evidence type="ECO:0000256" key="2">
    <source>
        <dbReference type="ARBA" id="ARBA00007525"/>
    </source>
</evidence>
<evidence type="ECO:0000256" key="5">
    <source>
        <dbReference type="ARBA" id="ARBA00023212"/>
    </source>
</evidence>
<gene>
    <name evidence="7" type="ORF">XENOCAPTIV_000427</name>
</gene>
<protein>
    <submittedName>
        <fullName evidence="7">Uncharacterized protein</fullName>
    </submittedName>
</protein>
<evidence type="ECO:0000313" key="7">
    <source>
        <dbReference type="EMBL" id="MEQ2200586.1"/>
    </source>
</evidence>
<proteinExistence type="inferred from homology"/>
<accession>A0ABV0QYS4</accession>
<evidence type="ECO:0000256" key="1">
    <source>
        <dbReference type="ARBA" id="ARBA00004245"/>
    </source>
</evidence>
<keyword evidence="5" id="KW-0206">Cytoskeleton</keyword>
<dbReference type="InterPro" id="IPR008604">
    <property type="entry name" value="MAP7_fam"/>
</dbReference>
<keyword evidence="8" id="KW-1185">Reference proteome</keyword>
<dbReference type="PANTHER" id="PTHR15073">
    <property type="entry name" value="MICROTUBULE-ASSOCIATED PROTEIN"/>
    <property type="match status" value="1"/>
</dbReference>
<feature type="compositionally biased region" description="Basic and acidic residues" evidence="6">
    <location>
        <begin position="208"/>
        <end position="248"/>
    </location>
</feature>
<dbReference type="PANTHER" id="PTHR15073:SF2">
    <property type="entry name" value="MAP7 DOMAIN-CONTAINING PROTEIN 1"/>
    <property type="match status" value="1"/>
</dbReference>
<evidence type="ECO:0000256" key="4">
    <source>
        <dbReference type="ARBA" id="ARBA00023054"/>
    </source>
</evidence>
<dbReference type="InterPro" id="IPR051483">
    <property type="entry name" value="MAP7_domain-containing"/>
</dbReference>
<dbReference type="Proteomes" id="UP001434883">
    <property type="component" value="Unassembled WGS sequence"/>
</dbReference>
<feature type="compositionally biased region" description="Low complexity" evidence="6">
    <location>
        <begin position="161"/>
        <end position="173"/>
    </location>
</feature>
<feature type="non-terminal residue" evidence="7">
    <location>
        <position position="1"/>
    </location>
</feature>
<evidence type="ECO:0000313" key="8">
    <source>
        <dbReference type="Proteomes" id="UP001434883"/>
    </source>
</evidence>
<comment type="subcellular location">
    <subcellularLocation>
        <location evidence="1">Cytoplasm</location>
        <location evidence="1">Cytoskeleton</location>
    </subcellularLocation>
</comment>
<name>A0ABV0QYS4_9TELE</name>
<evidence type="ECO:0000256" key="3">
    <source>
        <dbReference type="ARBA" id="ARBA00022490"/>
    </source>
</evidence>
<reference evidence="7 8" key="1">
    <citation type="submission" date="2021-06" db="EMBL/GenBank/DDBJ databases">
        <authorList>
            <person name="Palmer J.M."/>
        </authorList>
    </citation>
    <scope>NUCLEOTIDE SEQUENCE [LARGE SCALE GENOMIC DNA]</scope>
    <source>
        <strain evidence="7 8">XC_2019</strain>
        <tissue evidence="7">Muscle</tissue>
    </source>
</reference>
<evidence type="ECO:0000256" key="6">
    <source>
        <dbReference type="SAM" id="MobiDB-lite"/>
    </source>
</evidence>
<organism evidence="7 8">
    <name type="scientific">Xenoophorus captivus</name>
    <dbReference type="NCBI Taxonomy" id="1517983"/>
    <lineage>
        <taxon>Eukaryota</taxon>
        <taxon>Metazoa</taxon>
        <taxon>Chordata</taxon>
        <taxon>Craniata</taxon>
        <taxon>Vertebrata</taxon>
        <taxon>Euteleostomi</taxon>
        <taxon>Actinopterygii</taxon>
        <taxon>Neopterygii</taxon>
        <taxon>Teleostei</taxon>
        <taxon>Neoteleostei</taxon>
        <taxon>Acanthomorphata</taxon>
        <taxon>Ovalentaria</taxon>
        <taxon>Atherinomorphae</taxon>
        <taxon>Cyprinodontiformes</taxon>
        <taxon>Goodeidae</taxon>
        <taxon>Xenoophorus</taxon>
    </lineage>
</organism>
<keyword evidence="4" id="KW-0175">Coiled coil</keyword>
<dbReference type="EMBL" id="JAHRIN010026245">
    <property type="protein sequence ID" value="MEQ2200586.1"/>
    <property type="molecule type" value="Genomic_DNA"/>
</dbReference>
<keyword evidence="3" id="KW-0963">Cytoplasm</keyword>